<evidence type="ECO:0000256" key="3">
    <source>
        <dbReference type="ARBA" id="ARBA00023163"/>
    </source>
</evidence>
<reference evidence="6" key="1">
    <citation type="submission" date="2016-10" db="EMBL/GenBank/DDBJ databases">
        <authorList>
            <person name="Varghese N."/>
            <person name="Submissions S."/>
        </authorList>
    </citation>
    <scope>NUCLEOTIDE SEQUENCE [LARGE SCALE GENOMIC DNA]</scope>
    <source>
        <strain evidence="6">CGMCC 4.3525</strain>
    </source>
</reference>
<proteinExistence type="predicted"/>
<dbReference type="GO" id="GO:0006352">
    <property type="term" value="P:DNA-templated transcription initiation"/>
    <property type="evidence" value="ECO:0007669"/>
    <property type="project" value="InterPro"/>
</dbReference>
<keyword evidence="2" id="KW-0731">Sigma factor</keyword>
<keyword evidence="6" id="KW-1185">Reference proteome</keyword>
<dbReference type="Gene3D" id="1.10.1740.10">
    <property type="match status" value="1"/>
</dbReference>
<accession>A0A1H9WMM8</accession>
<organism evidence="5 6">
    <name type="scientific">Lentzea xinjiangensis</name>
    <dbReference type="NCBI Taxonomy" id="402600"/>
    <lineage>
        <taxon>Bacteria</taxon>
        <taxon>Bacillati</taxon>
        <taxon>Actinomycetota</taxon>
        <taxon>Actinomycetes</taxon>
        <taxon>Pseudonocardiales</taxon>
        <taxon>Pseudonocardiaceae</taxon>
        <taxon>Lentzea</taxon>
    </lineage>
</organism>
<evidence type="ECO:0000313" key="5">
    <source>
        <dbReference type="EMBL" id="SES34937.1"/>
    </source>
</evidence>
<dbReference type="EMBL" id="FOFR01000037">
    <property type="protein sequence ID" value="SES34937.1"/>
    <property type="molecule type" value="Genomic_DNA"/>
</dbReference>
<dbReference type="SUPFAM" id="SSF88946">
    <property type="entry name" value="Sigma2 domain of RNA polymerase sigma factors"/>
    <property type="match status" value="1"/>
</dbReference>
<dbReference type="PANTHER" id="PTHR43133">
    <property type="entry name" value="RNA POLYMERASE ECF-TYPE SIGMA FACTO"/>
    <property type="match status" value="1"/>
</dbReference>
<evidence type="ECO:0000313" key="6">
    <source>
        <dbReference type="Proteomes" id="UP000199352"/>
    </source>
</evidence>
<dbReference type="PANTHER" id="PTHR43133:SF62">
    <property type="entry name" value="RNA POLYMERASE SIGMA FACTOR SIGZ"/>
    <property type="match status" value="1"/>
</dbReference>
<dbReference type="Proteomes" id="UP000199352">
    <property type="component" value="Unassembled WGS sequence"/>
</dbReference>
<feature type="compositionally biased region" description="Basic residues" evidence="4">
    <location>
        <begin position="308"/>
        <end position="319"/>
    </location>
</feature>
<keyword evidence="5" id="KW-0240">DNA-directed RNA polymerase</keyword>
<dbReference type="GO" id="GO:0000428">
    <property type="term" value="C:DNA-directed RNA polymerase complex"/>
    <property type="evidence" value="ECO:0007669"/>
    <property type="project" value="UniProtKB-KW"/>
</dbReference>
<protein>
    <submittedName>
        <fullName evidence="5">DNA-directed RNA polymerase specialized sigma subunit, sigma24 family</fullName>
    </submittedName>
</protein>
<feature type="compositionally biased region" description="Low complexity" evidence="4">
    <location>
        <begin position="290"/>
        <end position="305"/>
    </location>
</feature>
<evidence type="ECO:0000256" key="2">
    <source>
        <dbReference type="ARBA" id="ARBA00023082"/>
    </source>
</evidence>
<dbReference type="InterPro" id="IPR013325">
    <property type="entry name" value="RNA_pol_sigma_r2"/>
</dbReference>
<dbReference type="GO" id="GO:0016987">
    <property type="term" value="F:sigma factor activity"/>
    <property type="evidence" value="ECO:0007669"/>
    <property type="project" value="UniProtKB-KW"/>
</dbReference>
<name>A0A1H9WMM8_9PSEU</name>
<gene>
    <name evidence="5" type="ORF">SAMN05216188_1376</name>
</gene>
<evidence type="ECO:0000256" key="4">
    <source>
        <dbReference type="SAM" id="MobiDB-lite"/>
    </source>
</evidence>
<keyword evidence="3" id="KW-0804">Transcription</keyword>
<dbReference type="InterPro" id="IPR039425">
    <property type="entry name" value="RNA_pol_sigma-70-like"/>
</dbReference>
<feature type="region of interest" description="Disordered" evidence="4">
    <location>
        <begin position="290"/>
        <end position="326"/>
    </location>
</feature>
<dbReference type="AlphaFoldDB" id="A0A1H9WMM8"/>
<keyword evidence="1" id="KW-0805">Transcription regulation</keyword>
<evidence type="ECO:0000256" key="1">
    <source>
        <dbReference type="ARBA" id="ARBA00023015"/>
    </source>
</evidence>
<sequence length="337" mass="37577">MAEDATHTVILRAMSNLPTTFDRSLKSWLCTVAVNVARDIRRSNRRNERIVEELQKQPEQPRGDRFRAVQIRLDTERLLTRLKGLIGESYAEHVDLSTVVLLTNITERDLAKRLGLSLDTVKNRRRTGRMKVQEAAAVLSLLTDDRHDSCALLLRIATNREDSPELLHELRVHINRCERCKDRAKGWKRLYWSILAIPGIALCGHLADRLAESGPRVRFAAVATAVAVAGILFLQGATSSETPSALEPGPTIELPIGRMNAVPAAPLPVSPPESTTRTPAQPERALVAVPPAPAATAPTKPTAEARAGRPKRTHRREHHRTAEPRKKCRKTYVHWNI</sequence>